<feature type="compositionally biased region" description="Polar residues" evidence="1">
    <location>
        <begin position="135"/>
        <end position="145"/>
    </location>
</feature>
<dbReference type="InterPro" id="IPR011051">
    <property type="entry name" value="RmlC_Cupin_sf"/>
</dbReference>
<organism evidence="2">
    <name type="scientific">Cuerna arida</name>
    <dbReference type="NCBI Taxonomy" id="1464854"/>
    <lineage>
        <taxon>Eukaryota</taxon>
        <taxon>Metazoa</taxon>
        <taxon>Ecdysozoa</taxon>
        <taxon>Arthropoda</taxon>
        <taxon>Hexapoda</taxon>
        <taxon>Insecta</taxon>
        <taxon>Pterygota</taxon>
        <taxon>Neoptera</taxon>
        <taxon>Paraneoptera</taxon>
        <taxon>Hemiptera</taxon>
        <taxon>Auchenorrhyncha</taxon>
        <taxon>Membracoidea</taxon>
        <taxon>Cicadellidae</taxon>
        <taxon>Cicadellinae</taxon>
        <taxon>Proconiini</taxon>
        <taxon>Cuerna</taxon>
    </lineage>
</organism>
<dbReference type="InterPro" id="IPR014710">
    <property type="entry name" value="RmlC-like_jellyroll"/>
</dbReference>
<feature type="region of interest" description="Disordered" evidence="1">
    <location>
        <begin position="129"/>
        <end position="163"/>
    </location>
</feature>
<proteinExistence type="predicted"/>
<name>A0A1B6EKU3_9HEMI</name>
<gene>
    <name evidence="2" type="ORF">g.14797</name>
</gene>
<sequence>MNKVLVSSTPHPKRKHYRFTDLFDDDPVSPITQLDNPVRKQPVTNCISKVKSVKQATRKNTALPQNKKNEECASSAVLKELGAVGKTHRTLLSHSRNLYNMYPELIIVDSDEENTEILSPIEKPQVKKVKTVTKSNAKTGNSAEHTSVKQHTHSTPELNGKDKEQRIGASKIPEKTSPVNAVTQGPPLDCSENIHSTKAKKIVKKNRKAPVPKNCSTIVINSEGEESKLSRDSLLDNVINSRKKKCMKLSLLEDWSEEEVITFTPRRIKNNKNKVDTAVNVEESYSNVGKVENNIENMSEIVNKNQQCDKKLPPRRCKKITEIAHVDKHLEKPKNESNSVENSFPKGCVSHFKDIVFKHSVYTGGVTANCLRTENLNFGYIEVTGVFEGKRSNITFTVLEGEVLATWMGASHRLSPGDILHINTESGYKFQNVGENSYARLLYVKENHS</sequence>
<dbReference type="EMBL" id="GECZ01031222">
    <property type="protein sequence ID" value="JAS38547.1"/>
    <property type="molecule type" value="Transcribed_RNA"/>
</dbReference>
<protein>
    <submittedName>
        <fullName evidence="2">Uncharacterized protein</fullName>
    </submittedName>
</protein>
<accession>A0A1B6EKU3</accession>
<dbReference type="SUPFAM" id="SSF51182">
    <property type="entry name" value="RmlC-like cupins"/>
    <property type="match status" value="1"/>
</dbReference>
<dbReference type="Gene3D" id="2.60.120.10">
    <property type="entry name" value="Jelly Rolls"/>
    <property type="match status" value="1"/>
</dbReference>
<evidence type="ECO:0000256" key="1">
    <source>
        <dbReference type="SAM" id="MobiDB-lite"/>
    </source>
</evidence>
<reference evidence="2" key="1">
    <citation type="submission" date="2015-11" db="EMBL/GenBank/DDBJ databases">
        <title>De novo transcriptome assembly of four potential Pierce s Disease insect vectors from Arizona vineyards.</title>
        <authorList>
            <person name="Tassone E.E."/>
        </authorList>
    </citation>
    <scope>NUCLEOTIDE SEQUENCE</scope>
</reference>
<dbReference type="AlphaFoldDB" id="A0A1B6EKU3"/>
<evidence type="ECO:0000313" key="2">
    <source>
        <dbReference type="EMBL" id="JAS38547.1"/>
    </source>
</evidence>